<accession>A0A8S5QXL9</accession>
<organism evidence="1">
    <name type="scientific">Siphoviridae sp. ct9lR64</name>
    <dbReference type="NCBI Taxonomy" id="2826178"/>
    <lineage>
        <taxon>Viruses</taxon>
        <taxon>Duplodnaviria</taxon>
        <taxon>Heunggongvirae</taxon>
        <taxon>Uroviricota</taxon>
        <taxon>Caudoviricetes</taxon>
    </lineage>
</organism>
<dbReference type="EMBL" id="BK015760">
    <property type="protein sequence ID" value="DAE23824.1"/>
    <property type="molecule type" value="Genomic_DNA"/>
</dbReference>
<reference evidence="1" key="1">
    <citation type="journal article" date="2021" name="Proc. Natl. Acad. Sci. U.S.A.">
        <title>A Catalog of Tens of Thousands of Viruses from Human Metagenomes Reveals Hidden Associations with Chronic Diseases.</title>
        <authorList>
            <person name="Tisza M.J."/>
            <person name="Buck C.B."/>
        </authorList>
    </citation>
    <scope>NUCLEOTIDE SEQUENCE</scope>
    <source>
        <strain evidence="1">Ct9lR64</strain>
    </source>
</reference>
<sequence>MDELAYRRYCNCGKAADDIYRAVRSVYPFLSWRDAYLRAVKDGLLTKDDRELVREFHPVN</sequence>
<proteinExistence type="predicted"/>
<protein>
    <submittedName>
        <fullName evidence="1">Uncharacterized protein</fullName>
    </submittedName>
</protein>
<evidence type="ECO:0000313" key="1">
    <source>
        <dbReference type="EMBL" id="DAE23824.1"/>
    </source>
</evidence>
<name>A0A8S5QXL9_9CAUD</name>